<evidence type="ECO:0000313" key="2">
    <source>
        <dbReference type="EMBL" id="MBD2844559.1"/>
    </source>
</evidence>
<accession>A0A927GQI9</accession>
<evidence type="ECO:0000259" key="1">
    <source>
        <dbReference type="Pfam" id="PF05239"/>
    </source>
</evidence>
<feature type="domain" description="PRC-barrel" evidence="1">
    <location>
        <begin position="92"/>
        <end position="166"/>
    </location>
</feature>
<dbReference type="RefSeq" id="WP_190915334.1">
    <property type="nucleotide sequence ID" value="NZ_JACXIZ010000011.1"/>
</dbReference>
<dbReference type="Pfam" id="PF05239">
    <property type="entry name" value="PRC"/>
    <property type="match status" value="2"/>
</dbReference>
<dbReference type="SUPFAM" id="SSF50346">
    <property type="entry name" value="PRC-barrel domain"/>
    <property type="match status" value="1"/>
</dbReference>
<dbReference type="EMBL" id="JACXIZ010000011">
    <property type="protein sequence ID" value="MBD2844559.1"/>
    <property type="molecule type" value="Genomic_DNA"/>
</dbReference>
<dbReference type="InterPro" id="IPR027275">
    <property type="entry name" value="PRC-brl_dom"/>
</dbReference>
<dbReference type="Proteomes" id="UP000621560">
    <property type="component" value="Unassembled WGS sequence"/>
</dbReference>
<dbReference type="InterPro" id="IPR011033">
    <property type="entry name" value="PRC_barrel-like_sf"/>
</dbReference>
<feature type="domain" description="PRC-barrel" evidence="1">
    <location>
        <begin position="3"/>
        <end position="42"/>
    </location>
</feature>
<comment type="caution">
    <text evidence="2">The sequence shown here is derived from an EMBL/GenBank/DDBJ whole genome shotgun (WGS) entry which is preliminary data.</text>
</comment>
<dbReference type="Gene3D" id="2.30.30.240">
    <property type="entry name" value="PRC-barrel domain"/>
    <property type="match status" value="1"/>
</dbReference>
<gene>
    <name evidence="2" type="ORF">IDH44_05110</name>
</gene>
<organism evidence="2 3">
    <name type="scientific">Paenibacillus sabuli</name>
    <dbReference type="NCBI Taxonomy" id="2772509"/>
    <lineage>
        <taxon>Bacteria</taxon>
        <taxon>Bacillati</taxon>
        <taxon>Bacillota</taxon>
        <taxon>Bacilli</taxon>
        <taxon>Bacillales</taxon>
        <taxon>Paenibacillaceae</taxon>
        <taxon>Paenibacillus</taxon>
    </lineage>
</organism>
<evidence type="ECO:0000313" key="3">
    <source>
        <dbReference type="Proteomes" id="UP000621560"/>
    </source>
</evidence>
<name>A0A927GQI9_9BACL</name>
<proteinExistence type="predicted"/>
<sequence>MLKLQSLIGLPMIDQASGRRAGTIQDIWFDEHWQLAGMITRASRWGRRGMTVLRWRHVAACGEDAVLLHEQALEERLPEGEIVRCFHTGLVRLRNLPVMTLGGLQLGRVSDVYFHQDEGTPIVGYELTDGFISDLREGRRWLRIAAYPDQVTLGEDAILVPARAEQDLEQATSNR</sequence>
<protein>
    <submittedName>
        <fullName evidence="2">PRC-barrel domain-containing protein</fullName>
    </submittedName>
</protein>
<keyword evidence="3" id="KW-1185">Reference proteome</keyword>
<dbReference type="AlphaFoldDB" id="A0A927GQI9"/>
<reference evidence="2" key="1">
    <citation type="submission" date="2020-09" db="EMBL/GenBank/DDBJ databases">
        <title>A novel bacterium of genus Paenibacillus, isolated from South China Sea.</title>
        <authorList>
            <person name="Huang H."/>
            <person name="Mo K."/>
            <person name="Hu Y."/>
        </authorList>
    </citation>
    <scope>NUCLEOTIDE SEQUENCE</scope>
    <source>
        <strain evidence="2">IB182496</strain>
    </source>
</reference>